<dbReference type="STRING" id="225848.Sps_05167"/>
<dbReference type="RefSeq" id="WP_218919618.1">
    <property type="nucleotide sequence ID" value="NZ_CP014782.1"/>
</dbReference>
<protein>
    <submittedName>
        <fullName evidence="2">Uncharacterized protein</fullName>
    </submittedName>
</protein>
<evidence type="ECO:0000313" key="3">
    <source>
        <dbReference type="Proteomes" id="UP000189545"/>
    </source>
</evidence>
<feature type="transmembrane region" description="Helical" evidence="1">
    <location>
        <begin position="56"/>
        <end position="76"/>
    </location>
</feature>
<organism evidence="2 3">
    <name type="scientific">Shewanella psychrophila</name>
    <dbReference type="NCBI Taxonomy" id="225848"/>
    <lineage>
        <taxon>Bacteria</taxon>
        <taxon>Pseudomonadati</taxon>
        <taxon>Pseudomonadota</taxon>
        <taxon>Gammaproteobacteria</taxon>
        <taxon>Alteromonadales</taxon>
        <taxon>Shewanellaceae</taxon>
        <taxon>Shewanella</taxon>
    </lineage>
</organism>
<keyword evidence="3" id="KW-1185">Reference proteome</keyword>
<evidence type="ECO:0000256" key="1">
    <source>
        <dbReference type="SAM" id="Phobius"/>
    </source>
</evidence>
<name>A0A1S6HXC9_9GAMM</name>
<reference evidence="2 3" key="1">
    <citation type="submission" date="2016-03" db="EMBL/GenBank/DDBJ databases">
        <title>Complete genome sequence of Shewanella psychrophila WP2, a deep sea bacterium isolated from west Pacific sediment.</title>
        <authorList>
            <person name="Xu G."/>
            <person name="Jian H."/>
        </authorList>
    </citation>
    <scope>NUCLEOTIDE SEQUENCE [LARGE SCALE GENOMIC DNA]</scope>
    <source>
        <strain evidence="2 3">WP2</strain>
    </source>
</reference>
<proteinExistence type="predicted"/>
<accession>A0A1S6HXC9</accession>
<keyword evidence="1" id="KW-1133">Transmembrane helix</keyword>
<sequence length="114" mass="13417">MMLDLIISYVALFALVWMFPYGYYLVVYSIGDRKHVNYLVDNLAAKPEKFKKSHHIAMASFGSGGIFSLFCVIYPFVRHRRKEKKITFDIFMVINWLFFMVIFISFLSLKLKGI</sequence>
<feature type="transmembrane region" description="Helical" evidence="1">
    <location>
        <begin position="88"/>
        <end position="109"/>
    </location>
</feature>
<dbReference type="Proteomes" id="UP000189545">
    <property type="component" value="Chromosome"/>
</dbReference>
<dbReference type="AlphaFoldDB" id="A0A1S6HXC9"/>
<dbReference type="EMBL" id="CP014782">
    <property type="protein sequence ID" value="AQS40236.1"/>
    <property type="molecule type" value="Genomic_DNA"/>
</dbReference>
<dbReference type="KEGG" id="spsw:Sps_05167"/>
<gene>
    <name evidence="2" type="ORF">Sps_05167</name>
</gene>
<keyword evidence="1" id="KW-0472">Membrane</keyword>
<feature type="transmembrane region" description="Helical" evidence="1">
    <location>
        <begin position="6"/>
        <end position="26"/>
    </location>
</feature>
<evidence type="ECO:0000313" key="2">
    <source>
        <dbReference type="EMBL" id="AQS40236.1"/>
    </source>
</evidence>
<keyword evidence="1" id="KW-0812">Transmembrane</keyword>